<dbReference type="Proteomes" id="UP000645828">
    <property type="component" value="Unassembled WGS sequence"/>
</dbReference>
<name>A0A811Y5N3_NYCPR</name>
<keyword evidence="1" id="KW-0732">Signal</keyword>
<comment type="caution">
    <text evidence="2">The sequence shown here is derived from an EMBL/GenBank/DDBJ whole genome shotgun (WGS) entry which is preliminary data.</text>
</comment>
<feature type="signal peptide" evidence="1">
    <location>
        <begin position="1"/>
        <end position="27"/>
    </location>
</feature>
<evidence type="ECO:0000256" key="1">
    <source>
        <dbReference type="SAM" id="SignalP"/>
    </source>
</evidence>
<sequence>MELASPSACVSASLSLSLSLSLAPLSARHPFTPTPRPPPLPPPLCPDFYFCIHILSKGNQGSLKKWLIPDLGPWDHDLCQRQPLNPLSHPVGEWINKWWYIQTTEYYSALKRNELSSHEKTWKKLINTELEQIKVSTKGIQLRKQLS</sequence>
<feature type="chain" id="PRO_5032882702" evidence="1">
    <location>
        <begin position="28"/>
        <end position="147"/>
    </location>
</feature>
<protein>
    <submittedName>
        <fullName evidence="2">(raccoon dog) hypothetical protein</fullName>
    </submittedName>
</protein>
<keyword evidence="3" id="KW-1185">Reference proteome</keyword>
<evidence type="ECO:0000313" key="2">
    <source>
        <dbReference type="EMBL" id="CAD7672018.1"/>
    </source>
</evidence>
<proteinExistence type="predicted"/>
<accession>A0A811Y5N3</accession>
<gene>
    <name evidence="2" type="ORF">NYPRO_LOCUS4813</name>
</gene>
<organism evidence="2 3">
    <name type="scientific">Nyctereutes procyonoides</name>
    <name type="common">Raccoon dog</name>
    <name type="synonym">Canis procyonoides</name>
    <dbReference type="NCBI Taxonomy" id="34880"/>
    <lineage>
        <taxon>Eukaryota</taxon>
        <taxon>Metazoa</taxon>
        <taxon>Chordata</taxon>
        <taxon>Craniata</taxon>
        <taxon>Vertebrata</taxon>
        <taxon>Euteleostomi</taxon>
        <taxon>Mammalia</taxon>
        <taxon>Eutheria</taxon>
        <taxon>Laurasiatheria</taxon>
        <taxon>Carnivora</taxon>
        <taxon>Caniformia</taxon>
        <taxon>Canidae</taxon>
        <taxon>Nyctereutes</taxon>
    </lineage>
</organism>
<evidence type="ECO:0000313" key="3">
    <source>
        <dbReference type="Proteomes" id="UP000645828"/>
    </source>
</evidence>
<dbReference type="AlphaFoldDB" id="A0A811Y5N3"/>
<dbReference type="EMBL" id="CAJHUB010000664">
    <property type="protein sequence ID" value="CAD7672018.1"/>
    <property type="molecule type" value="Genomic_DNA"/>
</dbReference>
<reference evidence="2" key="1">
    <citation type="submission" date="2020-12" db="EMBL/GenBank/DDBJ databases">
        <authorList>
            <consortium name="Molecular Ecology Group"/>
        </authorList>
    </citation>
    <scope>NUCLEOTIDE SEQUENCE</scope>
    <source>
        <strain evidence="2">TBG_1078</strain>
    </source>
</reference>